<dbReference type="AlphaFoldDB" id="A0A8X6RQE6"/>
<sequence length="75" mass="8303">MENLSDQSFIPTNLGRVDEEMIPPGHEVSQRDHWTLKVHVQMSRSGGQVKLDPQCLSPQASLVLIYRPTAGGMMG</sequence>
<keyword evidence="2" id="KW-1185">Reference proteome</keyword>
<dbReference type="Proteomes" id="UP000887159">
    <property type="component" value="Unassembled WGS sequence"/>
</dbReference>
<organism evidence="1 2">
    <name type="scientific">Trichonephila clavipes</name>
    <name type="common">Golden silk orbweaver</name>
    <name type="synonym">Nephila clavipes</name>
    <dbReference type="NCBI Taxonomy" id="2585209"/>
    <lineage>
        <taxon>Eukaryota</taxon>
        <taxon>Metazoa</taxon>
        <taxon>Ecdysozoa</taxon>
        <taxon>Arthropoda</taxon>
        <taxon>Chelicerata</taxon>
        <taxon>Arachnida</taxon>
        <taxon>Araneae</taxon>
        <taxon>Araneomorphae</taxon>
        <taxon>Entelegynae</taxon>
        <taxon>Araneoidea</taxon>
        <taxon>Nephilidae</taxon>
        <taxon>Trichonephila</taxon>
    </lineage>
</organism>
<comment type="caution">
    <text evidence="1">The sequence shown here is derived from an EMBL/GenBank/DDBJ whole genome shotgun (WGS) entry which is preliminary data.</text>
</comment>
<evidence type="ECO:0000313" key="1">
    <source>
        <dbReference type="EMBL" id="GFX95661.1"/>
    </source>
</evidence>
<reference evidence="1" key="1">
    <citation type="submission" date="2020-08" db="EMBL/GenBank/DDBJ databases">
        <title>Multicomponent nature underlies the extraordinary mechanical properties of spider dragline silk.</title>
        <authorList>
            <person name="Kono N."/>
            <person name="Nakamura H."/>
            <person name="Mori M."/>
            <person name="Yoshida Y."/>
            <person name="Ohtoshi R."/>
            <person name="Malay A.D."/>
            <person name="Moran D.A.P."/>
            <person name="Tomita M."/>
            <person name="Numata K."/>
            <person name="Arakawa K."/>
        </authorList>
    </citation>
    <scope>NUCLEOTIDE SEQUENCE</scope>
</reference>
<accession>A0A8X6RQE6</accession>
<protein>
    <submittedName>
        <fullName evidence="1">Uncharacterized protein</fullName>
    </submittedName>
</protein>
<name>A0A8X6RQE6_TRICX</name>
<evidence type="ECO:0000313" key="2">
    <source>
        <dbReference type="Proteomes" id="UP000887159"/>
    </source>
</evidence>
<gene>
    <name evidence="1" type="ORF">TNCV_4885871</name>
</gene>
<proteinExistence type="predicted"/>
<dbReference type="EMBL" id="BMAU01021188">
    <property type="protein sequence ID" value="GFX95661.1"/>
    <property type="molecule type" value="Genomic_DNA"/>
</dbReference>